<gene>
    <name evidence="1" type="ORF">PV09_00502</name>
</gene>
<sequence>MPRPNKTISPAQKAALLECFQFATALVPVALRPQFLLVGGTASIAFSSPLWTDDVDVAASAEAIIAFRQAIAWEGSSFAISPCQMIEFDSRQGFRVSLELLQLGGAFVESIAVAEPCYNGFVASLADLILNRAKTVVGCGEIGDVADLRFLLEEAARRGMLIPVQEEERREVLLEAAKELIL</sequence>
<dbReference type="Proteomes" id="UP000053259">
    <property type="component" value="Unassembled WGS sequence"/>
</dbReference>
<keyword evidence="2" id="KW-1185">Reference proteome</keyword>
<dbReference type="InParanoid" id="A0A0D2ASF4"/>
<dbReference type="EMBL" id="KN847529">
    <property type="protein sequence ID" value="KIW09638.1"/>
    <property type="molecule type" value="Genomic_DNA"/>
</dbReference>
<accession>A0A0D2ASF4</accession>
<dbReference type="GeneID" id="27308475"/>
<name>A0A0D2ASF4_9PEZI</name>
<proteinExistence type="predicted"/>
<dbReference type="VEuPathDB" id="FungiDB:PV09_00502"/>
<dbReference type="RefSeq" id="XP_016219507.1">
    <property type="nucleotide sequence ID" value="XM_016353250.1"/>
</dbReference>
<dbReference type="AlphaFoldDB" id="A0A0D2ASF4"/>
<reference evidence="1 2" key="1">
    <citation type="submission" date="2015-01" db="EMBL/GenBank/DDBJ databases">
        <title>The Genome Sequence of Ochroconis gallopava CBS43764.</title>
        <authorList>
            <consortium name="The Broad Institute Genomics Platform"/>
            <person name="Cuomo C."/>
            <person name="de Hoog S."/>
            <person name="Gorbushina A."/>
            <person name="Stielow B."/>
            <person name="Teixiera M."/>
            <person name="Abouelleil A."/>
            <person name="Chapman S.B."/>
            <person name="Priest M."/>
            <person name="Young S.K."/>
            <person name="Wortman J."/>
            <person name="Nusbaum C."/>
            <person name="Birren B."/>
        </authorList>
    </citation>
    <scope>NUCLEOTIDE SEQUENCE [LARGE SCALE GENOMIC DNA]</scope>
    <source>
        <strain evidence="1 2">CBS 43764</strain>
    </source>
</reference>
<dbReference type="OrthoDB" id="5418922at2759"/>
<dbReference type="HOGENOM" id="CLU_125087_0_0_1"/>
<organism evidence="1 2">
    <name type="scientific">Verruconis gallopava</name>
    <dbReference type="NCBI Taxonomy" id="253628"/>
    <lineage>
        <taxon>Eukaryota</taxon>
        <taxon>Fungi</taxon>
        <taxon>Dikarya</taxon>
        <taxon>Ascomycota</taxon>
        <taxon>Pezizomycotina</taxon>
        <taxon>Dothideomycetes</taxon>
        <taxon>Pleosporomycetidae</taxon>
        <taxon>Venturiales</taxon>
        <taxon>Sympoventuriaceae</taxon>
        <taxon>Verruconis</taxon>
    </lineage>
</organism>
<protein>
    <submittedName>
        <fullName evidence="1">Uncharacterized protein</fullName>
    </submittedName>
</protein>
<evidence type="ECO:0000313" key="2">
    <source>
        <dbReference type="Proteomes" id="UP000053259"/>
    </source>
</evidence>
<dbReference type="STRING" id="253628.A0A0D2ASF4"/>
<feature type="non-terminal residue" evidence="1">
    <location>
        <position position="182"/>
    </location>
</feature>
<evidence type="ECO:0000313" key="1">
    <source>
        <dbReference type="EMBL" id="KIW09638.1"/>
    </source>
</evidence>